<reference evidence="1" key="1">
    <citation type="submission" date="2020-04" db="EMBL/GenBank/DDBJ databases">
        <authorList>
            <person name="Broberg M."/>
        </authorList>
    </citation>
    <scope>NUCLEOTIDE SEQUENCE</scope>
</reference>
<protein>
    <submittedName>
        <fullName evidence="1">Uncharacterized protein</fullName>
    </submittedName>
</protein>
<sequence>MNDGPFLSHFHLKPILPVSYGPNTQALFSSESHALHSNQECATDLSMLARARLIGKPGERHSLSRTAFGPIGDQQAVH</sequence>
<comment type="caution">
    <text evidence="1">The sequence shown here is derived from an EMBL/GenBank/DDBJ whole genome shotgun (WGS) entry which is preliminary data.</text>
</comment>
<evidence type="ECO:0000313" key="1">
    <source>
        <dbReference type="EMBL" id="CAG9937874.1"/>
    </source>
</evidence>
<gene>
    <name evidence="1" type="ORF">CRV2_00006292</name>
</gene>
<evidence type="ECO:0000313" key="2">
    <source>
        <dbReference type="Proteomes" id="UP000836387"/>
    </source>
</evidence>
<organism evidence="1 2">
    <name type="scientific">Clonostachys rosea f. rosea IK726</name>
    <dbReference type="NCBI Taxonomy" id="1349383"/>
    <lineage>
        <taxon>Eukaryota</taxon>
        <taxon>Fungi</taxon>
        <taxon>Dikarya</taxon>
        <taxon>Ascomycota</taxon>
        <taxon>Pezizomycotina</taxon>
        <taxon>Sordariomycetes</taxon>
        <taxon>Hypocreomycetidae</taxon>
        <taxon>Hypocreales</taxon>
        <taxon>Bionectriaceae</taxon>
        <taxon>Clonostachys</taxon>
    </lineage>
</organism>
<name>A0ACA9TAD1_BIOOC</name>
<accession>A0ACA9TAD1</accession>
<dbReference type="Proteomes" id="UP000836387">
    <property type="component" value="Unassembled WGS sequence"/>
</dbReference>
<proteinExistence type="predicted"/>
<keyword evidence="2" id="KW-1185">Reference proteome</keyword>
<dbReference type="EMBL" id="CADEHS020000002">
    <property type="protein sequence ID" value="CAG9937874.1"/>
    <property type="molecule type" value="Genomic_DNA"/>
</dbReference>
<reference evidence="1" key="2">
    <citation type="submission" date="2021-10" db="EMBL/GenBank/DDBJ databases">
        <authorList>
            <person name="Piombo E."/>
        </authorList>
    </citation>
    <scope>NUCLEOTIDE SEQUENCE</scope>
</reference>